<dbReference type="Pfam" id="PF05168">
    <property type="entry name" value="HEPN"/>
    <property type="match status" value="1"/>
</dbReference>
<evidence type="ECO:0000259" key="1">
    <source>
        <dbReference type="Pfam" id="PF05168"/>
    </source>
</evidence>
<evidence type="ECO:0000313" key="2">
    <source>
        <dbReference type="EMBL" id="MDV0446501.1"/>
    </source>
</evidence>
<proteinExistence type="predicted"/>
<keyword evidence="3" id="KW-1185">Reference proteome</keyword>
<gene>
    <name evidence="2" type="ORF">MsAg5_03400</name>
</gene>
<reference evidence="2" key="1">
    <citation type="submission" date="2023-06" db="EMBL/GenBank/DDBJ databases">
        <title>Genome sequence of Methanosarcinaceae archaeon Ag5.</title>
        <authorList>
            <person name="Protasov E."/>
            <person name="Platt K."/>
            <person name="Poehlein A."/>
            <person name="Daniel R."/>
            <person name="Brune A."/>
        </authorList>
    </citation>
    <scope>NUCLEOTIDE SEQUENCE</scope>
    <source>
        <strain evidence="2">Ag5</strain>
    </source>
</reference>
<comment type="caution">
    <text evidence="2">The sequence shown here is derived from an EMBL/GenBank/DDBJ whole genome shotgun (WGS) entry which is preliminary data.</text>
</comment>
<sequence length="130" mass="15388">MAFPEDFLEISKWLKQKGSQENCPFSESAYRCAVSRAYYAAFLYAENFAVKNFNYRTPQGKNSHSCLADVYEKSEFHLYRKIGKILKKMKRLRIKCDYKRTPVTNLKRETENTIQEAEKIITELKQLKNK</sequence>
<organism evidence="2 3">
    <name type="scientific">Methanolapillus africanus</name>
    <dbReference type="NCBI Taxonomy" id="3028297"/>
    <lineage>
        <taxon>Archaea</taxon>
        <taxon>Methanobacteriati</taxon>
        <taxon>Methanobacteriota</taxon>
        <taxon>Stenosarchaea group</taxon>
        <taxon>Methanomicrobia</taxon>
        <taxon>Methanosarcinales</taxon>
        <taxon>Methanosarcinaceae</taxon>
        <taxon>Methanolapillus</taxon>
    </lineage>
</organism>
<dbReference type="Proteomes" id="UP001271789">
    <property type="component" value="Unassembled WGS sequence"/>
</dbReference>
<dbReference type="Gene3D" id="1.20.120.330">
    <property type="entry name" value="Nucleotidyltransferases domain 2"/>
    <property type="match status" value="1"/>
</dbReference>
<dbReference type="EMBL" id="JAWDKD010000007">
    <property type="protein sequence ID" value="MDV0446501.1"/>
    <property type="molecule type" value="Genomic_DNA"/>
</dbReference>
<accession>A0AAE4SCK6</accession>
<name>A0AAE4SCK6_9EURY</name>
<protein>
    <recommendedName>
        <fullName evidence="1">HEPN domain-containing protein</fullName>
    </recommendedName>
</protein>
<dbReference type="InterPro" id="IPR007842">
    <property type="entry name" value="HEPN_dom"/>
</dbReference>
<feature type="domain" description="HEPN" evidence="1">
    <location>
        <begin position="25"/>
        <end position="126"/>
    </location>
</feature>
<dbReference type="AlphaFoldDB" id="A0AAE4SCK6"/>
<evidence type="ECO:0000313" key="3">
    <source>
        <dbReference type="Proteomes" id="UP001271789"/>
    </source>
</evidence>